<organism evidence="2 3">
    <name type="scientific">Flavobacterium gilvum</name>
    <dbReference type="NCBI Taxonomy" id="1492737"/>
    <lineage>
        <taxon>Bacteria</taxon>
        <taxon>Pseudomonadati</taxon>
        <taxon>Bacteroidota</taxon>
        <taxon>Flavobacteriia</taxon>
        <taxon>Flavobacteriales</taxon>
        <taxon>Flavobacteriaceae</taxon>
        <taxon>Flavobacterium</taxon>
    </lineage>
</organism>
<dbReference type="EMBL" id="CP017479">
    <property type="protein sequence ID" value="AOW08492.1"/>
    <property type="molecule type" value="Genomic_DNA"/>
</dbReference>
<keyword evidence="3" id="KW-1185">Reference proteome</keyword>
<dbReference type="PANTHER" id="PTHR37841:SF1">
    <property type="entry name" value="DUF3298 DOMAIN-CONTAINING PROTEIN"/>
    <property type="match status" value="1"/>
</dbReference>
<gene>
    <name evidence="2" type="ORF">EM308_02700</name>
</gene>
<sequence length="141" mass="16321">MKKVFLLFVISLLSINSFGQEKTTLLKKLGWIYVRNMEGLIGFIDSKGKEVVPMKYANIDSFGEYKDDWARVENEQGLIGFIDSKGKEIVPTKYLRVYPFGEDKENWAKVMIKDELELYGYINLDGKEIVKPIYTKILVPK</sequence>
<name>A0AAC9I5X5_9FLAO</name>
<feature type="signal peptide" evidence="1">
    <location>
        <begin position="1"/>
        <end position="19"/>
    </location>
</feature>
<dbReference type="Proteomes" id="UP000175968">
    <property type="component" value="Chromosome"/>
</dbReference>
<keyword evidence="1" id="KW-0732">Signal</keyword>
<dbReference type="AlphaFoldDB" id="A0AAC9I5X5"/>
<dbReference type="KEGG" id="fgl:EM308_02700"/>
<feature type="chain" id="PRO_5041993298" description="WG repeat-containing protein" evidence="1">
    <location>
        <begin position="20"/>
        <end position="141"/>
    </location>
</feature>
<evidence type="ECO:0000313" key="2">
    <source>
        <dbReference type="EMBL" id="AOW08492.1"/>
    </source>
</evidence>
<evidence type="ECO:0000313" key="3">
    <source>
        <dbReference type="Proteomes" id="UP000175968"/>
    </source>
</evidence>
<evidence type="ECO:0008006" key="4">
    <source>
        <dbReference type="Google" id="ProtNLM"/>
    </source>
</evidence>
<reference evidence="2 3" key="1">
    <citation type="submission" date="2016-10" db="EMBL/GenBank/DDBJ databases">
        <title>Flavobacterium gilvum sp. nov., isolated from stream water.</title>
        <authorList>
            <person name="Shin S.-K."/>
            <person name="Cho Y.-J."/>
            <person name="Yi H."/>
        </authorList>
    </citation>
    <scope>NUCLEOTIDE SEQUENCE [LARGE SCALE GENOMIC DNA]</scope>
    <source>
        <strain evidence="2 3">EM1308</strain>
    </source>
</reference>
<dbReference type="PANTHER" id="PTHR37841">
    <property type="entry name" value="GLR2918 PROTEIN"/>
    <property type="match status" value="1"/>
</dbReference>
<accession>A0AAC9I5X5</accession>
<evidence type="ECO:0000256" key="1">
    <source>
        <dbReference type="SAM" id="SignalP"/>
    </source>
</evidence>
<proteinExistence type="predicted"/>
<dbReference type="InterPro" id="IPR032774">
    <property type="entry name" value="WG_beta_rep"/>
</dbReference>
<dbReference type="RefSeq" id="WP_035639758.1">
    <property type="nucleotide sequence ID" value="NZ_CP017479.1"/>
</dbReference>
<protein>
    <recommendedName>
        <fullName evidence="4">WG repeat-containing protein</fullName>
    </recommendedName>
</protein>
<dbReference type="Pfam" id="PF14903">
    <property type="entry name" value="WG_beta_rep"/>
    <property type="match status" value="3"/>
</dbReference>